<sequence>MLYSCHGCQCQGVTKRIGKTMHELAAKVDEYTRGMIGPLGATLFEELGLYYIGPVDGHNIDDLICVLNEVATLDSTGPVLVHVITEDEDLESIQKVSNDQALILCMFSLNYQWRPILLPDNYIEQATPREQLEIAGLTGHHIAATTLSLLGRHREAFLLMR</sequence>
<reference evidence="6 7" key="1">
    <citation type="journal article" date="2014" name="Agronomy (Basel)">
        <title>A Draft Genome Sequence for Ensete ventricosum, the Drought-Tolerant Tree Against Hunger.</title>
        <authorList>
            <person name="Harrison J."/>
            <person name="Moore K.A."/>
            <person name="Paszkiewicz K."/>
            <person name="Jones T."/>
            <person name="Grant M."/>
            <person name="Ambacheew D."/>
            <person name="Muzemil S."/>
            <person name="Studholme D.J."/>
        </authorList>
    </citation>
    <scope>NUCLEOTIDE SEQUENCE [LARGE SCALE GENOMIC DNA]</scope>
</reference>
<dbReference type="InterPro" id="IPR005477">
    <property type="entry name" value="Dxylulose-5-P_synthase"/>
</dbReference>
<evidence type="ECO:0008006" key="8">
    <source>
        <dbReference type="Google" id="ProtNLM"/>
    </source>
</evidence>
<evidence type="ECO:0000256" key="4">
    <source>
        <dbReference type="ARBA" id="ARBA00022842"/>
    </source>
</evidence>
<evidence type="ECO:0000256" key="3">
    <source>
        <dbReference type="ARBA" id="ARBA00022679"/>
    </source>
</evidence>
<dbReference type="Proteomes" id="UP000287651">
    <property type="component" value="Unassembled WGS sequence"/>
</dbReference>
<dbReference type="AlphaFoldDB" id="A0A426ZTF0"/>
<organism evidence="6 7">
    <name type="scientific">Ensete ventricosum</name>
    <name type="common">Abyssinian banana</name>
    <name type="synonym">Musa ensete</name>
    <dbReference type="NCBI Taxonomy" id="4639"/>
    <lineage>
        <taxon>Eukaryota</taxon>
        <taxon>Viridiplantae</taxon>
        <taxon>Streptophyta</taxon>
        <taxon>Embryophyta</taxon>
        <taxon>Tracheophyta</taxon>
        <taxon>Spermatophyta</taxon>
        <taxon>Magnoliopsida</taxon>
        <taxon>Liliopsida</taxon>
        <taxon>Zingiberales</taxon>
        <taxon>Musaceae</taxon>
        <taxon>Ensete</taxon>
    </lineage>
</organism>
<protein>
    <recommendedName>
        <fullName evidence="8">Transketolase signature 1 domain-containing protein</fullName>
    </recommendedName>
</protein>
<comment type="caution">
    <text evidence="6">The sequence shown here is derived from an EMBL/GenBank/DDBJ whole genome shotgun (WGS) entry which is preliminary data.</text>
</comment>
<evidence type="ECO:0000256" key="2">
    <source>
        <dbReference type="ARBA" id="ARBA00011738"/>
    </source>
</evidence>
<evidence type="ECO:0000256" key="5">
    <source>
        <dbReference type="ARBA" id="ARBA00023052"/>
    </source>
</evidence>
<gene>
    <name evidence="6" type="ORF">B296_00010721</name>
</gene>
<dbReference type="GO" id="GO:0008661">
    <property type="term" value="F:1-deoxy-D-xylulose-5-phosphate synthase activity"/>
    <property type="evidence" value="ECO:0007669"/>
    <property type="project" value="InterPro"/>
</dbReference>
<dbReference type="PANTHER" id="PTHR43322:SF3">
    <property type="entry name" value="1-DEOXY-D-XYLULOSE-5-PHOSPHATE SYNTHASE"/>
    <property type="match status" value="1"/>
</dbReference>
<evidence type="ECO:0000313" key="6">
    <source>
        <dbReference type="EMBL" id="RRT67322.1"/>
    </source>
</evidence>
<proteinExistence type="predicted"/>
<dbReference type="Pfam" id="PF13292">
    <property type="entry name" value="DXP_synthase_N"/>
    <property type="match status" value="1"/>
</dbReference>
<evidence type="ECO:0000256" key="1">
    <source>
        <dbReference type="ARBA" id="ARBA00001946"/>
    </source>
</evidence>
<dbReference type="GO" id="GO:0016114">
    <property type="term" value="P:terpenoid biosynthetic process"/>
    <property type="evidence" value="ECO:0007669"/>
    <property type="project" value="InterPro"/>
</dbReference>
<keyword evidence="4" id="KW-0460">Magnesium</keyword>
<keyword evidence="3" id="KW-0808">Transferase</keyword>
<evidence type="ECO:0000313" key="7">
    <source>
        <dbReference type="Proteomes" id="UP000287651"/>
    </source>
</evidence>
<dbReference type="InterPro" id="IPR029061">
    <property type="entry name" value="THDP-binding"/>
</dbReference>
<comment type="cofactor">
    <cofactor evidence="1">
        <name>Mg(2+)</name>
        <dbReference type="ChEBI" id="CHEBI:18420"/>
    </cofactor>
</comment>
<dbReference type="EMBL" id="AMZH03005084">
    <property type="protein sequence ID" value="RRT67322.1"/>
    <property type="molecule type" value="Genomic_DNA"/>
</dbReference>
<dbReference type="PANTHER" id="PTHR43322">
    <property type="entry name" value="1-D-DEOXYXYLULOSE 5-PHOSPHATE SYNTHASE-RELATED"/>
    <property type="match status" value="1"/>
</dbReference>
<dbReference type="SUPFAM" id="SSF52518">
    <property type="entry name" value="Thiamin diphosphate-binding fold (THDP-binding)"/>
    <property type="match status" value="1"/>
</dbReference>
<accession>A0A426ZTF0</accession>
<dbReference type="Gene3D" id="3.40.50.970">
    <property type="match status" value="1"/>
</dbReference>
<keyword evidence="5" id="KW-0786">Thiamine pyrophosphate</keyword>
<name>A0A426ZTF0_ENSVE</name>
<comment type="subunit">
    <text evidence="2">Homodimer.</text>
</comment>